<keyword evidence="7" id="KW-0472">Membrane</keyword>
<keyword evidence="9" id="KW-0575">Peroxidase</keyword>
<dbReference type="Proteomes" id="UP000182692">
    <property type="component" value="Unassembled WGS sequence"/>
</dbReference>
<evidence type="ECO:0000256" key="7">
    <source>
        <dbReference type="SAM" id="Phobius"/>
    </source>
</evidence>
<dbReference type="SUPFAM" id="SSF46626">
    <property type="entry name" value="Cytochrome c"/>
    <property type="match status" value="2"/>
</dbReference>
<keyword evidence="4" id="KW-0560">Oxidoreductase</keyword>
<evidence type="ECO:0000256" key="2">
    <source>
        <dbReference type="ARBA" id="ARBA00022617"/>
    </source>
</evidence>
<evidence type="ECO:0000313" key="10">
    <source>
        <dbReference type="Proteomes" id="UP000182692"/>
    </source>
</evidence>
<keyword evidence="3 6" id="KW-0479">Metal-binding</keyword>
<dbReference type="GO" id="GO:0046872">
    <property type="term" value="F:metal ion binding"/>
    <property type="evidence" value="ECO:0007669"/>
    <property type="project" value="UniProtKB-KW"/>
</dbReference>
<feature type="transmembrane region" description="Helical" evidence="7">
    <location>
        <begin position="12"/>
        <end position="33"/>
    </location>
</feature>
<dbReference type="GO" id="GO:0030313">
    <property type="term" value="C:cell envelope"/>
    <property type="evidence" value="ECO:0007669"/>
    <property type="project" value="UniProtKB-SubCell"/>
</dbReference>
<evidence type="ECO:0000256" key="1">
    <source>
        <dbReference type="ARBA" id="ARBA00004196"/>
    </source>
</evidence>
<organism evidence="9 10">
    <name type="scientific">Enterovibrio norvegicus DSM 15893</name>
    <dbReference type="NCBI Taxonomy" id="1121869"/>
    <lineage>
        <taxon>Bacteria</taxon>
        <taxon>Pseudomonadati</taxon>
        <taxon>Pseudomonadota</taxon>
        <taxon>Gammaproteobacteria</taxon>
        <taxon>Vibrionales</taxon>
        <taxon>Vibrionaceae</taxon>
        <taxon>Enterovibrio</taxon>
    </lineage>
</organism>
<comment type="subcellular location">
    <subcellularLocation>
        <location evidence="1">Cell envelope</location>
    </subcellularLocation>
</comment>
<dbReference type="InterPro" id="IPR004852">
    <property type="entry name" value="Di-haem_cyt_c_peroxidsae"/>
</dbReference>
<keyword evidence="2 6" id="KW-0349">Heme</keyword>
<dbReference type="PANTHER" id="PTHR30600">
    <property type="entry name" value="CYTOCHROME C PEROXIDASE-RELATED"/>
    <property type="match status" value="1"/>
</dbReference>
<dbReference type="InterPro" id="IPR036909">
    <property type="entry name" value="Cyt_c-like_dom_sf"/>
</dbReference>
<dbReference type="GeneID" id="35869842"/>
<dbReference type="OrthoDB" id="9805202at2"/>
<dbReference type="PROSITE" id="PS51257">
    <property type="entry name" value="PROKAR_LIPOPROTEIN"/>
    <property type="match status" value="1"/>
</dbReference>
<dbReference type="RefSeq" id="WP_074928712.1">
    <property type="nucleotide sequence ID" value="NZ_FOWR01000055.1"/>
</dbReference>
<dbReference type="InterPro" id="IPR051395">
    <property type="entry name" value="Cytochrome_c_Peroxidase/MauG"/>
</dbReference>
<reference evidence="9 10" key="1">
    <citation type="submission" date="2016-10" db="EMBL/GenBank/DDBJ databases">
        <authorList>
            <person name="de Groot N.N."/>
        </authorList>
    </citation>
    <scope>NUCLEOTIDE SEQUENCE [LARGE SCALE GENOMIC DNA]</scope>
    <source>
        <strain evidence="9 10">DSM 15893</strain>
    </source>
</reference>
<proteinExistence type="predicted"/>
<accession>A0A1I5X2A4</accession>
<dbReference type="PROSITE" id="PS51007">
    <property type="entry name" value="CYTC"/>
    <property type="match status" value="1"/>
</dbReference>
<dbReference type="GO" id="GO:0004130">
    <property type="term" value="F:cytochrome-c peroxidase activity"/>
    <property type="evidence" value="ECO:0007669"/>
    <property type="project" value="TreeGrafter"/>
</dbReference>
<gene>
    <name evidence="9" type="ORF">SAMN03084138_04516</name>
</gene>
<name>A0A1I5X2A4_9GAMM</name>
<evidence type="ECO:0000256" key="3">
    <source>
        <dbReference type="ARBA" id="ARBA00022723"/>
    </source>
</evidence>
<keyword evidence="5 6" id="KW-0408">Iron</keyword>
<evidence type="ECO:0000256" key="5">
    <source>
        <dbReference type="ARBA" id="ARBA00023004"/>
    </source>
</evidence>
<dbReference type="AlphaFoldDB" id="A0A1I5X2A4"/>
<keyword evidence="7" id="KW-0812">Transmembrane</keyword>
<dbReference type="GO" id="GO:0020037">
    <property type="term" value="F:heme binding"/>
    <property type="evidence" value="ECO:0007669"/>
    <property type="project" value="InterPro"/>
</dbReference>
<keyword evidence="7" id="KW-1133">Transmembrane helix</keyword>
<evidence type="ECO:0000256" key="6">
    <source>
        <dbReference type="PROSITE-ProRule" id="PRU00433"/>
    </source>
</evidence>
<sequence length="514" mass="55028">MCNTDKKKNTKWILVFGLSVGVSIGLQGCGGGGDGDNTNITLTEEQAALNAIVERLNLAVSPTAGRTIPDINDPLATLGRKLFFSESLSGDLDVACASCHHPMLGGADALSLPVGVNATQPQVLGEGRVDGDNLPDVPRNSPTIFNMALWDTGLFWDSRVESSGKAAGQNGAGSTISTPDSGFGIADANAGDNLVVAQARFPVTSAEEMKDTTFENGSNNDTIRGHLAARVGDYGAGERELLTNQWLGAFQAGFNSSADAITLITYDNIAIALAEYQRSMVFVNSPWQNYLDGDTTALTDQQVEGALLFFTDTAQGGAGCVNCHSGSLFSDGLHHTVGFPQIGPGKNSGNDDDFGRELISGDTDDRYRFRTPSLLNIAVTAPYGHTGAYGSLDRVLRHYNNPRNTVNNYFNDDRLCDLDQFENVSGCNSLYNNARSHSMDAISKLEDEQDDGTSQLDNVNINGNERDQLEAFLNALTDPCVLDRSCMIDWIADEVDDNPDDQVLIATDEFGVPL</sequence>
<dbReference type="GO" id="GO:0009055">
    <property type="term" value="F:electron transfer activity"/>
    <property type="evidence" value="ECO:0007669"/>
    <property type="project" value="InterPro"/>
</dbReference>
<evidence type="ECO:0000259" key="8">
    <source>
        <dbReference type="PROSITE" id="PS51007"/>
    </source>
</evidence>
<evidence type="ECO:0000256" key="4">
    <source>
        <dbReference type="ARBA" id="ARBA00023002"/>
    </source>
</evidence>
<dbReference type="Pfam" id="PF03150">
    <property type="entry name" value="CCP_MauG"/>
    <property type="match status" value="1"/>
</dbReference>
<dbReference type="STRING" id="1121869.SAMN03084138_04516"/>
<dbReference type="InterPro" id="IPR009056">
    <property type="entry name" value="Cyt_c-like_dom"/>
</dbReference>
<dbReference type="Gene3D" id="1.10.760.10">
    <property type="entry name" value="Cytochrome c-like domain"/>
    <property type="match status" value="2"/>
</dbReference>
<protein>
    <submittedName>
        <fullName evidence="9">Cytochrome c peroxidase</fullName>
    </submittedName>
</protein>
<feature type="domain" description="Cytochrome c" evidence="8">
    <location>
        <begin position="300"/>
        <end position="477"/>
    </location>
</feature>
<dbReference type="EMBL" id="FOWR01000055">
    <property type="protein sequence ID" value="SFQ25827.1"/>
    <property type="molecule type" value="Genomic_DNA"/>
</dbReference>
<evidence type="ECO:0000313" key="9">
    <source>
        <dbReference type="EMBL" id="SFQ25827.1"/>
    </source>
</evidence>